<dbReference type="AlphaFoldDB" id="A0AAJ0GS03"/>
<dbReference type="GeneID" id="87889783"/>
<gene>
    <name evidence="1" type="ORF">B0T15DRAFT_574497</name>
</gene>
<evidence type="ECO:0000313" key="2">
    <source>
        <dbReference type="Proteomes" id="UP001273166"/>
    </source>
</evidence>
<dbReference type="Proteomes" id="UP001273166">
    <property type="component" value="Unassembled WGS sequence"/>
</dbReference>
<reference evidence="1" key="1">
    <citation type="journal article" date="2023" name="Mol. Phylogenet. Evol.">
        <title>Genome-scale phylogeny and comparative genomics of the fungal order Sordariales.</title>
        <authorList>
            <person name="Hensen N."/>
            <person name="Bonometti L."/>
            <person name="Westerberg I."/>
            <person name="Brannstrom I.O."/>
            <person name="Guillou S."/>
            <person name="Cros-Aarteil S."/>
            <person name="Calhoun S."/>
            <person name="Haridas S."/>
            <person name="Kuo A."/>
            <person name="Mondo S."/>
            <person name="Pangilinan J."/>
            <person name="Riley R."/>
            <person name="LaButti K."/>
            <person name="Andreopoulos B."/>
            <person name="Lipzen A."/>
            <person name="Chen C."/>
            <person name="Yan M."/>
            <person name="Daum C."/>
            <person name="Ng V."/>
            <person name="Clum A."/>
            <person name="Steindorff A."/>
            <person name="Ohm R.A."/>
            <person name="Martin F."/>
            <person name="Silar P."/>
            <person name="Natvig D.O."/>
            <person name="Lalanne C."/>
            <person name="Gautier V."/>
            <person name="Ament-Velasquez S.L."/>
            <person name="Kruys A."/>
            <person name="Hutchinson M.I."/>
            <person name="Powell A.J."/>
            <person name="Barry K."/>
            <person name="Miller A.N."/>
            <person name="Grigoriev I.V."/>
            <person name="Debuchy R."/>
            <person name="Gladieux P."/>
            <person name="Hiltunen Thoren M."/>
            <person name="Johannesson H."/>
        </authorList>
    </citation>
    <scope>NUCLEOTIDE SEQUENCE</scope>
    <source>
        <strain evidence="1">CBS 333.67</strain>
    </source>
</reference>
<proteinExistence type="predicted"/>
<dbReference type="EMBL" id="JAUDZG010000004">
    <property type="protein sequence ID" value="KAK3305046.1"/>
    <property type="molecule type" value="Genomic_DNA"/>
</dbReference>
<accession>A0AAJ0GS03</accession>
<comment type="caution">
    <text evidence="1">The sequence shown here is derived from an EMBL/GenBank/DDBJ whole genome shotgun (WGS) entry which is preliminary data.</text>
</comment>
<evidence type="ECO:0000313" key="1">
    <source>
        <dbReference type="EMBL" id="KAK3305046.1"/>
    </source>
</evidence>
<reference evidence="1" key="2">
    <citation type="submission" date="2023-06" db="EMBL/GenBank/DDBJ databases">
        <authorList>
            <consortium name="Lawrence Berkeley National Laboratory"/>
            <person name="Mondo S.J."/>
            <person name="Hensen N."/>
            <person name="Bonometti L."/>
            <person name="Westerberg I."/>
            <person name="Brannstrom I.O."/>
            <person name="Guillou S."/>
            <person name="Cros-Aarteil S."/>
            <person name="Calhoun S."/>
            <person name="Haridas S."/>
            <person name="Kuo A."/>
            <person name="Pangilinan J."/>
            <person name="Riley R."/>
            <person name="Labutti K."/>
            <person name="Andreopoulos B."/>
            <person name="Lipzen A."/>
            <person name="Chen C."/>
            <person name="Yanf M."/>
            <person name="Daum C."/>
            <person name="Ng V."/>
            <person name="Clum A."/>
            <person name="Steindorff A."/>
            <person name="Ohm R."/>
            <person name="Martin F."/>
            <person name="Silar P."/>
            <person name="Natvig D."/>
            <person name="Lalanne C."/>
            <person name="Gautier V."/>
            <person name="Ament-Velasquez S.L."/>
            <person name="Kruys A."/>
            <person name="Hutchinson M.I."/>
            <person name="Powell A.J."/>
            <person name="Barry K."/>
            <person name="Miller A.N."/>
            <person name="Grigoriev I.V."/>
            <person name="Debuchy R."/>
            <person name="Gladieux P."/>
            <person name="Thoren M.H."/>
            <person name="Johannesson H."/>
        </authorList>
    </citation>
    <scope>NUCLEOTIDE SEQUENCE</scope>
    <source>
        <strain evidence="1">CBS 333.67</strain>
    </source>
</reference>
<dbReference type="Gene3D" id="3.40.50.300">
    <property type="entry name" value="P-loop containing nucleotide triphosphate hydrolases"/>
    <property type="match status" value="1"/>
</dbReference>
<sequence>MTLRTTTDLFHSQVLLPLLPLRHERIPCRSARAQQEDFKRKMGLLTTAWSQEARAKFEKQMHVINTAMRDHFFQFACFNQSFIRTLWLGSFPGIVDLPDNLLSDPAAWLNSNTIKGAITTKEGRNNHIVGQYIDVITRGSGKIEQLQRCLDRALHDVDIGDTGIASQAPLKKYACVFASRPGVALIIAAYADKHWASQWEVVLVLSAATADGKKAIECAFRDIPIGCPAKPTLFIATVGTCGTGLDSLKKANHAILFDLPFVESDSKQACGRVWRRGQRFPCYWTEL</sequence>
<organism evidence="1 2">
    <name type="scientific">Chaetomium strumarium</name>
    <dbReference type="NCBI Taxonomy" id="1170767"/>
    <lineage>
        <taxon>Eukaryota</taxon>
        <taxon>Fungi</taxon>
        <taxon>Dikarya</taxon>
        <taxon>Ascomycota</taxon>
        <taxon>Pezizomycotina</taxon>
        <taxon>Sordariomycetes</taxon>
        <taxon>Sordariomycetidae</taxon>
        <taxon>Sordariales</taxon>
        <taxon>Chaetomiaceae</taxon>
        <taxon>Chaetomium</taxon>
    </lineage>
</organism>
<dbReference type="SUPFAM" id="SSF52540">
    <property type="entry name" value="P-loop containing nucleoside triphosphate hydrolases"/>
    <property type="match status" value="1"/>
</dbReference>
<name>A0AAJ0GS03_9PEZI</name>
<dbReference type="InterPro" id="IPR027417">
    <property type="entry name" value="P-loop_NTPase"/>
</dbReference>
<dbReference type="RefSeq" id="XP_062720826.1">
    <property type="nucleotide sequence ID" value="XM_062870954.1"/>
</dbReference>
<keyword evidence="2" id="KW-1185">Reference proteome</keyword>
<protein>
    <submittedName>
        <fullName evidence="1">Uncharacterized protein</fullName>
    </submittedName>
</protein>